<dbReference type="Pfam" id="PF01193">
    <property type="entry name" value="RNA_pol_L"/>
    <property type="match status" value="1"/>
</dbReference>
<dbReference type="Gene3D" id="3.30.1360.10">
    <property type="entry name" value="RNA polymerase, RBP11-like subunit"/>
    <property type="match status" value="2"/>
</dbReference>
<organism evidence="4">
    <name type="scientific">viral metagenome</name>
    <dbReference type="NCBI Taxonomy" id="1070528"/>
    <lineage>
        <taxon>unclassified sequences</taxon>
        <taxon>metagenomes</taxon>
        <taxon>organismal metagenomes</taxon>
    </lineage>
</organism>
<name>A0A6C0E6X7_9ZZZZ</name>
<feature type="domain" description="DNA-directed RNA polymerase RpoA/D/Rpb3-type" evidence="3">
    <location>
        <begin position="14"/>
        <end position="261"/>
    </location>
</feature>
<evidence type="ECO:0000256" key="2">
    <source>
        <dbReference type="ARBA" id="ARBA00023163"/>
    </source>
</evidence>
<accession>A0A6C0E6X7</accession>
<protein>
    <recommendedName>
        <fullName evidence="3">DNA-directed RNA polymerase RpoA/D/Rpb3-type domain-containing protein</fullName>
    </recommendedName>
</protein>
<dbReference type="InterPro" id="IPR036603">
    <property type="entry name" value="RBP11-like"/>
</dbReference>
<dbReference type="GO" id="GO:0003899">
    <property type="term" value="F:DNA-directed RNA polymerase activity"/>
    <property type="evidence" value="ECO:0007669"/>
    <property type="project" value="InterPro"/>
</dbReference>
<evidence type="ECO:0000259" key="3">
    <source>
        <dbReference type="SMART" id="SM00662"/>
    </source>
</evidence>
<dbReference type="SUPFAM" id="SSF56553">
    <property type="entry name" value="Insert subdomain of RNA polymerase alpha subunit"/>
    <property type="match status" value="1"/>
</dbReference>
<keyword evidence="1" id="KW-0240">DNA-directed RNA polymerase</keyword>
<dbReference type="Gene3D" id="2.170.120.12">
    <property type="entry name" value="DNA-directed RNA polymerase, insert domain"/>
    <property type="match status" value="1"/>
</dbReference>
<dbReference type="PANTHER" id="PTHR11800:SF2">
    <property type="entry name" value="DNA-DIRECTED RNA POLYMERASE II SUBUNIT RPB3"/>
    <property type="match status" value="1"/>
</dbReference>
<dbReference type="InterPro" id="IPR050518">
    <property type="entry name" value="Rpo3/RPB3_RNA_Pol_subunit"/>
</dbReference>
<dbReference type="GO" id="GO:0005665">
    <property type="term" value="C:RNA polymerase II, core complex"/>
    <property type="evidence" value="ECO:0007669"/>
    <property type="project" value="TreeGrafter"/>
</dbReference>
<evidence type="ECO:0000256" key="1">
    <source>
        <dbReference type="ARBA" id="ARBA00022478"/>
    </source>
</evidence>
<dbReference type="SUPFAM" id="SSF55257">
    <property type="entry name" value="RBP11-like subunits of RNA polymerase"/>
    <property type="match status" value="2"/>
</dbReference>
<dbReference type="AlphaFoldDB" id="A0A6C0E6X7"/>
<dbReference type="SMART" id="SM00662">
    <property type="entry name" value="RPOLD"/>
    <property type="match status" value="1"/>
</dbReference>
<dbReference type="InterPro" id="IPR036643">
    <property type="entry name" value="RNApol_insert_sf"/>
</dbReference>
<evidence type="ECO:0000313" key="4">
    <source>
        <dbReference type="EMBL" id="QHT23999.1"/>
    </source>
</evidence>
<proteinExistence type="predicted"/>
<dbReference type="InterPro" id="IPR011263">
    <property type="entry name" value="DNA-dir_RNA_pol_RpoA/D/Rpb3"/>
</dbReference>
<dbReference type="PANTHER" id="PTHR11800">
    <property type="entry name" value="DNA-DIRECTED RNA POLYMERASE"/>
    <property type="match status" value="1"/>
</dbReference>
<reference evidence="4" key="1">
    <citation type="journal article" date="2020" name="Nature">
        <title>Giant virus diversity and host interactions through global metagenomics.</title>
        <authorList>
            <person name="Schulz F."/>
            <person name="Roux S."/>
            <person name="Paez-Espino D."/>
            <person name="Jungbluth S."/>
            <person name="Walsh D.A."/>
            <person name="Denef V.J."/>
            <person name="McMahon K.D."/>
            <person name="Konstantinidis K.T."/>
            <person name="Eloe-Fadrosh E.A."/>
            <person name="Kyrpides N.C."/>
            <person name="Woyke T."/>
        </authorList>
    </citation>
    <scope>NUCLEOTIDE SEQUENCE</scope>
    <source>
        <strain evidence="4">GVMAG-M-3300023179-132</strain>
    </source>
</reference>
<dbReference type="GO" id="GO:0006366">
    <property type="term" value="P:transcription by RNA polymerase II"/>
    <property type="evidence" value="ECO:0007669"/>
    <property type="project" value="TreeGrafter"/>
</dbReference>
<dbReference type="GO" id="GO:0046983">
    <property type="term" value="F:protein dimerization activity"/>
    <property type="evidence" value="ECO:0007669"/>
    <property type="project" value="InterPro"/>
</dbReference>
<dbReference type="EMBL" id="MN739736">
    <property type="protein sequence ID" value="QHT23999.1"/>
    <property type="molecule type" value="Genomic_DNA"/>
</dbReference>
<sequence>MAPQVKITSSVNDVLSFTLSGVNVSVANAVRRTMLSDINSIVFRTSPHEKSKATIYTNTTRLNNEIIKMRLSCIPIHIKDVDTFPIDKYRVEVNVENTTDMIMFVTTKDFVVIDKTTDKPVDSSEIFPMNDQTRHYIDFVRLRPKVSEELPGEKIHMSCDLSIGNAKQDAAFNMVSTCAYGMTPDESAVEEALAKKRIEWKNEEKDVEFETKNWRLLDGMRFYKQDSFDFKLQSVGVFTNEELVQKAVEVLNETLKGIDTLIDTDKMEIKPSQSTMKNSYDIILDNEDYTIGKTLEYYLYAKYYETKVLTYCGFKKMHPHDSYSIIRIAYENPVDLMTIKGHLKECIRDAIKTFSAIGDEITRK</sequence>
<keyword evidence="2" id="KW-0804">Transcription</keyword>